<dbReference type="EMBL" id="JBHRYJ010000001">
    <property type="protein sequence ID" value="MFC3674173.1"/>
    <property type="molecule type" value="Genomic_DNA"/>
</dbReference>
<dbReference type="PIRSF" id="PIRSF007028">
    <property type="entry name" value="UCP007028"/>
    <property type="match status" value="1"/>
</dbReference>
<proteinExistence type="predicted"/>
<dbReference type="Gene3D" id="3.30.70.100">
    <property type="match status" value="1"/>
</dbReference>
<comment type="caution">
    <text evidence="1">The sequence shown here is derived from an EMBL/GenBank/DDBJ whole genome shotgun (WGS) entry which is preliminary data.</text>
</comment>
<name>A0ABV7VDD7_9PROT</name>
<dbReference type="InterPro" id="IPR011008">
    <property type="entry name" value="Dimeric_a/b-barrel"/>
</dbReference>
<keyword evidence="2" id="KW-1185">Reference proteome</keyword>
<sequence>MSYVDGFLLAVPKKKLATYRKMAKAASRIFREHGAIDFRECAGDDLAAVHGTPFPKLLKLKRGETVVFSWIAFKSRAHRDRVNKKVMADPRIREMCGDPATMPFDMTRMGYGGFKVIVE</sequence>
<dbReference type="InterPro" id="IPR009874">
    <property type="entry name" value="DUF1428"/>
</dbReference>
<reference evidence="2" key="1">
    <citation type="journal article" date="2019" name="Int. J. Syst. Evol. Microbiol.">
        <title>The Global Catalogue of Microorganisms (GCM) 10K type strain sequencing project: providing services to taxonomists for standard genome sequencing and annotation.</title>
        <authorList>
            <consortium name="The Broad Institute Genomics Platform"/>
            <consortium name="The Broad Institute Genome Sequencing Center for Infectious Disease"/>
            <person name="Wu L."/>
            <person name="Ma J."/>
        </authorList>
    </citation>
    <scope>NUCLEOTIDE SEQUENCE [LARGE SCALE GENOMIC DNA]</scope>
    <source>
        <strain evidence="2">KCTC 42182</strain>
    </source>
</reference>
<organism evidence="1 2">
    <name type="scientific">Ferrovibrio xuzhouensis</name>
    <dbReference type="NCBI Taxonomy" id="1576914"/>
    <lineage>
        <taxon>Bacteria</taxon>
        <taxon>Pseudomonadati</taxon>
        <taxon>Pseudomonadota</taxon>
        <taxon>Alphaproteobacteria</taxon>
        <taxon>Rhodospirillales</taxon>
        <taxon>Rhodospirillaceae</taxon>
        <taxon>Ferrovibrio</taxon>
    </lineage>
</organism>
<dbReference type="SUPFAM" id="SSF54909">
    <property type="entry name" value="Dimeric alpha+beta barrel"/>
    <property type="match status" value="1"/>
</dbReference>
<gene>
    <name evidence="1" type="ORF">ACFOOQ_01380</name>
</gene>
<protein>
    <submittedName>
        <fullName evidence="1">DUF1428 domain-containing protein</fullName>
    </submittedName>
</protein>
<evidence type="ECO:0000313" key="1">
    <source>
        <dbReference type="EMBL" id="MFC3674173.1"/>
    </source>
</evidence>
<dbReference type="Pfam" id="PF07237">
    <property type="entry name" value="DUF1428"/>
    <property type="match status" value="1"/>
</dbReference>
<dbReference type="Proteomes" id="UP001595711">
    <property type="component" value="Unassembled WGS sequence"/>
</dbReference>
<evidence type="ECO:0000313" key="2">
    <source>
        <dbReference type="Proteomes" id="UP001595711"/>
    </source>
</evidence>
<dbReference type="RefSeq" id="WP_379720648.1">
    <property type="nucleotide sequence ID" value="NZ_JBHRYJ010000001.1"/>
</dbReference>
<accession>A0ABV7VDD7</accession>